<dbReference type="InterPro" id="IPR023214">
    <property type="entry name" value="HAD_sf"/>
</dbReference>
<evidence type="ECO:0000256" key="1">
    <source>
        <dbReference type="SAM" id="MobiDB-lite"/>
    </source>
</evidence>
<dbReference type="InterPro" id="IPR027417">
    <property type="entry name" value="P-loop_NTPase"/>
</dbReference>
<dbReference type="EMBL" id="MHCH01000048">
    <property type="protein sequence ID" value="OGY16304.1"/>
    <property type="molecule type" value="Genomic_DNA"/>
</dbReference>
<dbReference type="Gene3D" id="3.40.50.300">
    <property type="entry name" value="P-loop containing nucleotide triphosphate hydrolases"/>
    <property type="match status" value="1"/>
</dbReference>
<gene>
    <name evidence="2" type="ORF">A2784_02235</name>
</gene>
<comment type="caution">
    <text evidence="2">The sequence shown here is derived from an EMBL/GenBank/DDBJ whole genome shotgun (WGS) entry which is preliminary data.</text>
</comment>
<feature type="region of interest" description="Disordered" evidence="1">
    <location>
        <begin position="1"/>
        <end position="27"/>
    </location>
</feature>
<dbReference type="SUPFAM" id="SSF56784">
    <property type="entry name" value="HAD-like"/>
    <property type="match status" value="1"/>
</dbReference>
<dbReference type="InterPro" id="IPR050155">
    <property type="entry name" value="HAD-like_hydrolase_sf"/>
</dbReference>
<dbReference type="InterPro" id="IPR006439">
    <property type="entry name" value="HAD-SF_hydro_IA"/>
</dbReference>
<accession>A0A1G1VLT8</accession>
<dbReference type="Proteomes" id="UP000177324">
    <property type="component" value="Unassembled WGS sequence"/>
</dbReference>
<protein>
    <submittedName>
        <fullName evidence="2">Uncharacterized protein</fullName>
    </submittedName>
</protein>
<evidence type="ECO:0000313" key="3">
    <source>
        <dbReference type="Proteomes" id="UP000177324"/>
    </source>
</evidence>
<dbReference type="GO" id="GO:0008967">
    <property type="term" value="F:phosphoglycolate phosphatase activity"/>
    <property type="evidence" value="ECO:0007669"/>
    <property type="project" value="TreeGrafter"/>
</dbReference>
<dbReference type="Gene3D" id="3.40.50.1000">
    <property type="entry name" value="HAD superfamily/HAD-like"/>
    <property type="match status" value="1"/>
</dbReference>
<proteinExistence type="predicted"/>
<sequence>MALERSIKMDMGTSEGGLEQQGGLIETDGRGGGGGGPWLIDVEYYVPALEIGRHGRQFEVLAWPAGGKLSGLVLDLDKCLYGREKGQEYLRAGSAGEIEAIAAGLSVSAEEAYQIVGNKRHELELKRGGKTTLTETVLSLGFSPEWWNRVRNDCYAPENFLEADPELATALVRVGEHYRVAIASNSPHDVVRRALLQLGLNEELIRQIHVFGSDDLGVGKPDPTFYWRVAENMGLSPKECLSVGDRVEADGIPALQAEMGAAIVSGPEGVKDLVNDYLMHNGGVLAKEFDLSDYLRQVYEPGKVKVIGLTGRAGAGKTTRAKEMAIISEEMGIPVVRLGLDTFFKTSSRARKAWLEEEGIPDEERARREDQDNWWDFERAKQALGVLKSRRRLVMNGVYNRNDRGELTATVDIDPDPEKGLIVVFEGVGISHLSDMLDDVLFIAAHPNERRDRLLGRDADKRVGDAAKKRFRITQTYEAKHFAANGGRVTRVLENSSGNLMELPTAFPFV</sequence>
<dbReference type="AlphaFoldDB" id="A0A1G1VLT8"/>
<dbReference type="Pfam" id="PF00702">
    <property type="entry name" value="Hydrolase"/>
    <property type="match status" value="1"/>
</dbReference>
<feature type="compositionally biased region" description="Low complexity" evidence="1">
    <location>
        <begin position="16"/>
        <end position="26"/>
    </location>
</feature>
<organism evidence="2 3">
    <name type="scientific">Candidatus Chisholmbacteria bacterium RIFCSPHIGHO2_01_FULL_48_12</name>
    <dbReference type="NCBI Taxonomy" id="1797589"/>
    <lineage>
        <taxon>Bacteria</taxon>
        <taxon>Candidatus Chisholmiibacteriota</taxon>
    </lineage>
</organism>
<name>A0A1G1VLT8_9BACT</name>
<dbReference type="STRING" id="1797589.A2784_02235"/>
<dbReference type="NCBIfam" id="TIGR01549">
    <property type="entry name" value="HAD-SF-IA-v1"/>
    <property type="match status" value="1"/>
</dbReference>
<evidence type="ECO:0000313" key="2">
    <source>
        <dbReference type="EMBL" id="OGY16304.1"/>
    </source>
</evidence>
<dbReference type="GO" id="GO:0006281">
    <property type="term" value="P:DNA repair"/>
    <property type="evidence" value="ECO:0007669"/>
    <property type="project" value="TreeGrafter"/>
</dbReference>
<dbReference type="PANTHER" id="PTHR43434">
    <property type="entry name" value="PHOSPHOGLYCOLATE PHOSPHATASE"/>
    <property type="match status" value="1"/>
</dbReference>
<reference evidence="2 3" key="1">
    <citation type="journal article" date="2016" name="Nat. Commun.">
        <title>Thousands of microbial genomes shed light on interconnected biogeochemical processes in an aquifer system.</title>
        <authorList>
            <person name="Anantharaman K."/>
            <person name="Brown C.T."/>
            <person name="Hug L.A."/>
            <person name="Sharon I."/>
            <person name="Castelle C.J."/>
            <person name="Probst A.J."/>
            <person name="Thomas B.C."/>
            <person name="Singh A."/>
            <person name="Wilkins M.J."/>
            <person name="Karaoz U."/>
            <person name="Brodie E.L."/>
            <person name="Williams K.H."/>
            <person name="Hubbard S.S."/>
            <person name="Banfield J.F."/>
        </authorList>
    </citation>
    <scope>NUCLEOTIDE SEQUENCE [LARGE SCALE GENOMIC DNA]</scope>
</reference>
<dbReference type="InterPro" id="IPR036412">
    <property type="entry name" value="HAD-like_sf"/>
</dbReference>
<dbReference type="SUPFAM" id="SSF52540">
    <property type="entry name" value="P-loop containing nucleoside triphosphate hydrolases"/>
    <property type="match status" value="1"/>
</dbReference>
<dbReference type="PANTHER" id="PTHR43434:SF1">
    <property type="entry name" value="PHOSPHOGLYCOLATE PHOSPHATASE"/>
    <property type="match status" value="1"/>
</dbReference>